<keyword evidence="6" id="KW-0547">Nucleotide-binding</keyword>
<dbReference type="PANTHER" id="PTHR43445:SF3">
    <property type="entry name" value="UDP-N-ACETYLMURAMATE--L-ALANINE LIGASE"/>
    <property type="match status" value="1"/>
</dbReference>
<dbReference type="EMBL" id="UINC01004799">
    <property type="protein sequence ID" value="SVA16934.1"/>
    <property type="molecule type" value="Genomic_DNA"/>
</dbReference>
<gene>
    <name evidence="12" type="ORF">METZ01_LOCUS69788</name>
</gene>
<protein>
    <recommendedName>
        <fullName evidence="3">UDP-N-acetylmuramate--L-alanine ligase</fullName>
        <ecNumber evidence="3">6.3.2.8</ecNumber>
    </recommendedName>
</protein>
<dbReference type="NCBIfam" id="TIGR01082">
    <property type="entry name" value="murC"/>
    <property type="match status" value="1"/>
</dbReference>
<evidence type="ECO:0000256" key="7">
    <source>
        <dbReference type="ARBA" id="ARBA00022840"/>
    </source>
</evidence>
<evidence type="ECO:0000259" key="10">
    <source>
        <dbReference type="Pfam" id="PF02875"/>
    </source>
</evidence>
<feature type="domain" description="Mur ligase central" evidence="11">
    <location>
        <begin position="94"/>
        <end position="272"/>
    </location>
</feature>
<dbReference type="InterPro" id="IPR004101">
    <property type="entry name" value="Mur_ligase_C"/>
</dbReference>
<dbReference type="GO" id="GO:0005737">
    <property type="term" value="C:cytoplasm"/>
    <property type="evidence" value="ECO:0007669"/>
    <property type="project" value="UniProtKB-SubCell"/>
</dbReference>
<evidence type="ECO:0000259" key="11">
    <source>
        <dbReference type="Pfam" id="PF08245"/>
    </source>
</evidence>
<dbReference type="Gene3D" id="3.90.190.20">
    <property type="entry name" value="Mur ligase, C-terminal domain"/>
    <property type="match status" value="1"/>
</dbReference>
<comment type="catalytic activity">
    <reaction evidence="8">
        <text>UDP-N-acetyl-alpha-D-muramate + L-alanine + ATP = UDP-N-acetyl-alpha-D-muramoyl-L-alanine + ADP + phosphate + H(+)</text>
        <dbReference type="Rhea" id="RHEA:23372"/>
        <dbReference type="ChEBI" id="CHEBI:15378"/>
        <dbReference type="ChEBI" id="CHEBI:30616"/>
        <dbReference type="ChEBI" id="CHEBI:43474"/>
        <dbReference type="ChEBI" id="CHEBI:57972"/>
        <dbReference type="ChEBI" id="CHEBI:70757"/>
        <dbReference type="ChEBI" id="CHEBI:83898"/>
        <dbReference type="ChEBI" id="CHEBI:456216"/>
        <dbReference type="EC" id="6.3.2.8"/>
    </reaction>
</comment>
<keyword evidence="4" id="KW-0963">Cytoplasm</keyword>
<evidence type="ECO:0000256" key="4">
    <source>
        <dbReference type="ARBA" id="ARBA00022490"/>
    </source>
</evidence>
<reference evidence="12" key="1">
    <citation type="submission" date="2018-05" db="EMBL/GenBank/DDBJ databases">
        <authorList>
            <person name="Lanie J.A."/>
            <person name="Ng W.-L."/>
            <person name="Kazmierczak K.M."/>
            <person name="Andrzejewski T.M."/>
            <person name="Davidsen T.M."/>
            <person name="Wayne K.J."/>
            <person name="Tettelin H."/>
            <person name="Glass J.I."/>
            <person name="Rusch D."/>
            <person name="Podicherti R."/>
            <person name="Tsui H.-C.T."/>
            <person name="Winkler M.E."/>
        </authorList>
    </citation>
    <scope>NUCLEOTIDE SEQUENCE</scope>
</reference>
<keyword evidence="5" id="KW-0436">Ligase</keyword>
<name>A0A381TMB6_9ZZZZ</name>
<sequence>MSGIAELLLNLGFKVSGSDLHESSIIMSLMNKGAKVHFGHERDNVTNSDVLVYSSAVHDDNPEILAAQEIGIPVIKRAEMLGELIAVKPTSIAIGGTHGKTSTTSIIGSVLTEAKMEPTLVVGGHVKNIESGSMLGSGEIIVVEADEFDRSFLALRPTFSIVTNIELEHTDCYQNLTELQDAFLTFCNSVPFYGAVVVCSDSPALVEIIPDIRRSILTYGLSADSQVSAQNISHTGSESTFQVIKDENFLGEISIDVPGKHNVTNSLASVTLGLELGIPFSAISRGIQSYSGVKRRFEIKGTCHDVMVVDDYAHHPTEVRATLDAAKDGWNRRIIAVFQPHLFTRTRDFYQDFAESFTKADILIVTKIFSSREEPIDGVSGELVVHAAQEKNHPQPMYIKEWEHLMNSLDELVKPGDMVITIGAGNIWRFCQEYFKHLSAKSKL</sequence>
<comment type="pathway">
    <text evidence="2">Cell wall biogenesis; peptidoglycan biosynthesis.</text>
</comment>
<evidence type="ECO:0000256" key="6">
    <source>
        <dbReference type="ARBA" id="ARBA00022741"/>
    </source>
</evidence>
<dbReference type="InterPro" id="IPR036565">
    <property type="entry name" value="Mur-like_cat_sf"/>
</dbReference>
<feature type="domain" description="Mur ligase C-terminal" evidence="10">
    <location>
        <begin position="295"/>
        <end position="425"/>
    </location>
</feature>
<evidence type="ECO:0000259" key="9">
    <source>
        <dbReference type="Pfam" id="PF01225"/>
    </source>
</evidence>
<dbReference type="UniPathway" id="UPA00219"/>
<comment type="subcellular location">
    <subcellularLocation>
        <location evidence="1">Cytoplasm</location>
    </subcellularLocation>
</comment>
<evidence type="ECO:0000256" key="3">
    <source>
        <dbReference type="ARBA" id="ARBA00012211"/>
    </source>
</evidence>
<dbReference type="PANTHER" id="PTHR43445">
    <property type="entry name" value="UDP-N-ACETYLMURAMATE--L-ALANINE LIGASE-RELATED"/>
    <property type="match status" value="1"/>
</dbReference>
<dbReference type="Gene3D" id="3.40.1190.10">
    <property type="entry name" value="Mur-like, catalytic domain"/>
    <property type="match status" value="1"/>
</dbReference>
<dbReference type="InterPro" id="IPR005758">
    <property type="entry name" value="UDP-N-AcMur_Ala_ligase_MurC"/>
</dbReference>
<evidence type="ECO:0000256" key="8">
    <source>
        <dbReference type="ARBA" id="ARBA00047833"/>
    </source>
</evidence>
<dbReference type="Pfam" id="PF01225">
    <property type="entry name" value="Mur_ligase"/>
    <property type="match status" value="1"/>
</dbReference>
<dbReference type="SUPFAM" id="SSF51984">
    <property type="entry name" value="MurCD N-terminal domain"/>
    <property type="match status" value="1"/>
</dbReference>
<proteinExistence type="inferred from homology"/>
<dbReference type="Gene3D" id="3.40.50.720">
    <property type="entry name" value="NAD(P)-binding Rossmann-like Domain"/>
    <property type="match status" value="1"/>
</dbReference>
<dbReference type="Pfam" id="PF02875">
    <property type="entry name" value="Mur_ligase_C"/>
    <property type="match status" value="1"/>
</dbReference>
<dbReference type="InterPro" id="IPR000713">
    <property type="entry name" value="Mur_ligase_N"/>
</dbReference>
<dbReference type="InterPro" id="IPR013221">
    <property type="entry name" value="Mur_ligase_cen"/>
</dbReference>
<dbReference type="GO" id="GO:0009252">
    <property type="term" value="P:peptidoglycan biosynthetic process"/>
    <property type="evidence" value="ECO:0007669"/>
    <property type="project" value="UniProtKB-UniPathway"/>
</dbReference>
<organism evidence="12">
    <name type="scientific">marine metagenome</name>
    <dbReference type="NCBI Taxonomy" id="408172"/>
    <lineage>
        <taxon>unclassified sequences</taxon>
        <taxon>metagenomes</taxon>
        <taxon>ecological metagenomes</taxon>
    </lineage>
</organism>
<dbReference type="SUPFAM" id="SSF53244">
    <property type="entry name" value="MurD-like peptide ligases, peptide-binding domain"/>
    <property type="match status" value="1"/>
</dbReference>
<dbReference type="AlphaFoldDB" id="A0A381TMB6"/>
<dbReference type="Pfam" id="PF08245">
    <property type="entry name" value="Mur_ligase_M"/>
    <property type="match status" value="1"/>
</dbReference>
<feature type="domain" description="Mur ligase N-terminal catalytic" evidence="9">
    <location>
        <begin position="1"/>
        <end position="86"/>
    </location>
</feature>
<evidence type="ECO:0000313" key="12">
    <source>
        <dbReference type="EMBL" id="SVA16934.1"/>
    </source>
</evidence>
<dbReference type="GO" id="GO:0008763">
    <property type="term" value="F:UDP-N-acetylmuramate-L-alanine ligase activity"/>
    <property type="evidence" value="ECO:0007669"/>
    <property type="project" value="UniProtKB-EC"/>
</dbReference>
<dbReference type="InterPro" id="IPR050061">
    <property type="entry name" value="MurCDEF_pg_biosynth"/>
</dbReference>
<keyword evidence="7" id="KW-0067">ATP-binding</keyword>
<dbReference type="InterPro" id="IPR036615">
    <property type="entry name" value="Mur_ligase_C_dom_sf"/>
</dbReference>
<accession>A0A381TMB6</accession>
<dbReference type="HAMAP" id="MF_00046">
    <property type="entry name" value="MurC"/>
    <property type="match status" value="1"/>
</dbReference>
<evidence type="ECO:0000256" key="5">
    <source>
        <dbReference type="ARBA" id="ARBA00022598"/>
    </source>
</evidence>
<evidence type="ECO:0000256" key="1">
    <source>
        <dbReference type="ARBA" id="ARBA00004496"/>
    </source>
</evidence>
<evidence type="ECO:0000256" key="2">
    <source>
        <dbReference type="ARBA" id="ARBA00004752"/>
    </source>
</evidence>
<dbReference type="GO" id="GO:0005524">
    <property type="term" value="F:ATP binding"/>
    <property type="evidence" value="ECO:0007669"/>
    <property type="project" value="UniProtKB-KW"/>
</dbReference>
<dbReference type="EC" id="6.3.2.8" evidence="3"/>
<dbReference type="SUPFAM" id="SSF53623">
    <property type="entry name" value="MurD-like peptide ligases, catalytic domain"/>
    <property type="match status" value="1"/>
</dbReference>